<evidence type="ECO:0000259" key="3">
    <source>
        <dbReference type="Pfam" id="PF07331"/>
    </source>
</evidence>
<proteinExistence type="predicted"/>
<evidence type="ECO:0000256" key="1">
    <source>
        <dbReference type="SAM" id="MobiDB-lite"/>
    </source>
</evidence>
<keyword evidence="2" id="KW-1133">Transmembrane helix</keyword>
<evidence type="ECO:0000313" key="4">
    <source>
        <dbReference type="EMBL" id="RTR15734.1"/>
    </source>
</evidence>
<feature type="domain" description="DUF1468" evidence="3">
    <location>
        <begin position="34"/>
        <end position="168"/>
    </location>
</feature>
<dbReference type="Proteomes" id="UP000277007">
    <property type="component" value="Unassembled WGS sequence"/>
</dbReference>
<evidence type="ECO:0000256" key="2">
    <source>
        <dbReference type="SAM" id="Phobius"/>
    </source>
</evidence>
<comment type="caution">
    <text evidence="4">The sequence shown here is derived from an EMBL/GenBank/DDBJ whole genome shotgun (WGS) entry which is preliminary data.</text>
</comment>
<evidence type="ECO:0000313" key="5">
    <source>
        <dbReference type="Proteomes" id="UP000277007"/>
    </source>
</evidence>
<dbReference type="AlphaFoldDB" id="A0A431VBH1"/>
<protein>
    <submittedName>
        <fullName evidence="4">Tripartite tricarboxylate transporter TctB family protein</fullName>
    </submittedName>
</protein>
<dbReference type="EMBL" id="RXMA01000031">
    <property type="protein sequence ID" value="RTR15734.1"/>
    <property type="molecule type" value="Genomic_DNA"/>
</dbReference>
<keyword evidence="2" id="KW-0812">Transmembrane</keyword>
<dbReference type="InterPro" id="IPR009936">
    <property type="entry name" value="DUF1468"/>
</dbReference>
<gene>
    <name evidence="4" type="ORF">EJ903_22330</name>
</gene>
<reference evidence="4 5" key="1">
    <citation type="submission" date="2018-12" db="EMBL/GenBank/DDBJ databases">
        <authorList>
            <person name="Yang Y."/>
        </authorList>
    </citation>
    <scope>NUCLEOTIDE SEQUENCE [LARGE SCALE GENOMIC DNA]</scope>
    <source>
        <strain evidence="4 5">L-25-5w-1</strain>
    </source>
</reference>
<name>A0A431VBH1_9PROT</name>
<feature type="transmembrane region" description="Helical" evidence="2">
    <location>
        <begin position="141"/>
        <end position="165"/>
    </location>
</feature>
<keyword evidence="2" id="KW-0472">Membrane</keyword>
<feature type="transmembrane region" description="Helical" evidence="2">
    <location>
        <begin position="65"/>
        <end position="86"/>
    </location>
</feature>
<feature type="transmembrane region" description="Helical" evidence="2">
    <location>
        <begin position="33"/>
        <end position="50"/>
    </location>
</feature>
<organism evidence="4 5">
    <name type="scientific">Azospirillum griseum</name>
    <dbReference type="NCBI Taxonomy" id="2496639"/>
    <lineage>
        <taxon>Bacteria</taxon>
        <taxon>Pseudomonadati</taxon>
        <taxon>Pseudomonadota</taxon>
        <taxon>Alphaproteobacteria</taxon>
        <taxon>Rhodospirillales</taxon>
        <taxon>Azospirillaceae</taxon>
        <taxon>Azospirillum</taxon>
    </lineage>
</organism>
<dbReference type="Pfam" id="PF07331">
    <property type="entry name" value="TctB"/>
    <property type="match status" value="1"/>
</dbReference>
<feature type="transmembrane region" description="Helical" evidence="2">
    <location>
        <begin position="98"/>
        <end position="121"/>
    </location>
</feature>
<keyword evidence="5" id="KW-1185">Reference proteome</keyword>
<sequence>MNTTVSPAKRRRTPGHAQEGAQMSTRMLESKDFWIGCVYFAAGAAGWWIAREYSSGTAGRMGPGYFPNVVSFALMFFGCASWVAAARRDGARVERLNLKGLVLVAGSVAAFAFLLPLAGFVPATAAMALMSAAASAKFKLGVLPVAALAALIAFCALIFIFGLGIPMPMMGSLFTPVE</sequence>
<accession>A0A431VBH1</accession>
<feature type="region of interest" description="Disordered" evidence="1">
    <location>
        <begin position="1"/>
        <end position="22"/>
    </location>
</feature>